<proteinExistence type="predicted"/>
<reference evidence="1 2" key="1">
    <citation type="submission" date="2015-05" db="EMBL/GenBank/DDBJ databases">
        <title>Genome assembly of Archangium gephyra DSM 2261.</title>
        <authorList>
            <person name="Sharma G."/>
            <person name="Subramanian S."/>
        </authorList>
    </citation>
    <scope>NUCLEOTIDE SEQUENCE [LARGE SCALE GENOMIC DNA]</scope>
    <source>
        <strain evidence="1 2">DSM 2261</strain>
    </source>
</reference>
<dbReference type="AlphaFoldDB" id="A0AAC8Q4P8"/>
<organism evidence="1 2">
    <name type="scientific">Archangium gephyra</name>
    <dbReference type="NCBI Taxonomy" id="48"/>
    <lineage>
        <taxon>Bacteria</taxon>
        <taxon>Pseudomonadati</taxon>
        <taxon>Myxococcota</taxon>
        <taxon>Myxococcia</taxon>
        <taxon>Myxococcales</taxon>
        <taxon>Cystobacterineae</taxon>
        <taxon>Archangiaceae</taxon>
        <taxon>Archangium</taxon>
    </lineage>
</organism>
<dbReference type="Proteomes" id="UP000035579">
    <property type="component" value="Chromosome"/>
</dbReference>
<protein>
    <submittedName>
        <fullName evidence="1">Uncharacterized protein</fullName>
    </submittedName>
</protein>
<sequence>MIAAKVFFDPLPPEMQALAEVVGRKIEAMFGAEALPRELAETRIPLIVEFLEPPATTLFHALFSTDPENVAV</sequence>
<evidence type="ECO:0000313" key="2">
    <source>
        <dbReference type="Proteomes" id="UP000035579"/>
    </source>
</evidence>
<name>A0AAC8Q4P8_9BACT</name>
<evidence type="ECO:0000313" key="1">
    <source>
        <dbReference type="EMBL" id="AKJ00353.1"/>
    </source>
</evidence>
<gene>
    <name evidence="1" type="ORF">AA314_01979</name>
</gene>
<dbReference type="KEGG" id="age:AA314_01979"/>
<dbReference type="EMBL" id="CP011509">
    <property type="protein sequence ID" value="AKJ00353.1"/>
    <property type="molecule type" value="Genomic_DNA"/>
</dbReference>
<accession>A0AAC8Q4P8</accession>